<organism evidence="6 7">
    <name type="scientific">Cherax quadricarinatus</name>
    <name type="common">Australian red claw crayfish</name>
    <dbReference type="NCBI Taxonomy" id="27406"/>
    <lineage>
        <taxon>Eukaryota</taxon>
        <taxon>Metazoa</taxon>
        <taxon>Ecdysozoa</taxon>
        <taxon>Arthropoda</taxon>
        <taxon>Crustacea</taxon>
        <taxon>Multicrustacea</taxon>
        <taxon>Malacostraca</taxon>
        <taxon>Eumalacostraca</taxon>
        <taxon>Eucarida</taxon>
        <taxon>Decapoda</taxon>
        <taxon>Pleocyemata</taxon>
        <taxon>Astacidea</taxon>
        <taxon>Parastacoidea</taxon>
        <taxon>Parastacidae</taxon>
        <taxon>Cherax</taxon>
    </lineage>
</organism>
<dbReference type="GO" id="GO:0016020">
    <property type="term" value="C:membrane"/>
    <property type="evidence" value="ECO:0007669"/>
    <property type="project" value="UniProtKB-SubCell"/>
</dbReference>
<dbReference type="InterPro" id="IPR036259">
    <property type="entry name" value="MFS_trans_sf"/>
</dbReference>
<evidence type="ECO:0000256" key="2">
    <source>
        <dbReference type="ARBA" id="ARBA00022692"/>
    </source>
</evidence>
<gene>
    <name evidence="6" type="ORF">OTU49_008875</name>
</gene>
<comment type="subcellular location">
    <subcellularLocation>
        <location evidence="1">Membrane</location>
        <topology evidence="1">Multi-pass membrane protein</topology>
    </subcellularLocation>
</comment>
<proteinExistence type="predicted"/>
<keyword evidence="4 5" id="KW-0472">Membrane</keyword>
<dbReference type="Proteomes" id="UP001445076">
    <property type="component" value="Unassembled WGS sequence"/>
</dbReference>
<feature type="non-terminal residue" evidence="6">
    <location>
        <position position="231"/>
    </location>
</feature>
<evidence type="ECO:0000256" key="4">
    <source>
        <dbReference type="ARBA" id="ARBA00023136"/>
    </source>
</evidence>
<dbReference type="EMBL" id="JARKIK010000069">
    <property type="protein sequence ID" value="KAK8728928.1"/>
    <property type="molecule type" value="Genomic_DNA"/>
</dbReference>
<dbReference type="Pfam" id="PF07690">
    <property type="entry name" value="MFS_1"/>
    <property type="match status" value="1"/>
</dbReference>
<dbReference type="PANTHER" id="PTHR10924">
    <property type="entry name" value="MAJOR FACILITATOR SUPERFAMILY PROTEIN-RELATED"/>
    <property type="match status" value="1"/>
</dbReference>
<keyword evidence="3 5" id="KW-1133">Transmembrane helix</keyword>
<evidence type="ECO:0000256" key="1">
    <source>
        <dbReference type="ARBA" id="ARBA00004141"/>
    </source>
</evidence>
<sequence length="231" mass="25475">MTESDDLEALLPADHDNSVMMSSVEVKVYKQRWWILFLFAGIGFMQCAVWNTWGPITSSVKMAYHNWDNAEIALLSMWGTITMIMGLAPLTLLLQTKGIRVALLLTAFLLSLGTAVRCLTTEEKSFTVLAHVGAVLNGFAGIIIGAAPSLISSRWFPPNERTTATGIGCTFNQLGNAGGFFLGPWLVHMPKNHNHTDSDDIDNLRKSIRDYMWITAGICISLFLGVVSYFP</sequence>
<evidence type="ECO:0000313" key="6">
    <source>
        <dbReference type="EMBL" id="KAK8728928.1"/>
    </source>
</evidence>
<name>A0AAW0WML2_CHEQU</name>
<feature type="transmembrane region" description="Helical" evidence="5">
    <location>
        <begin position="126"/>
        <end position="151"/>
    </location>
</feature>
<keyword evidence="7" id="KW-1185">Reference proteome</keyword>
<accession>A0AAW0WML2</accession>
<dbReference type="PANTHER" id="PTHR10924:SF27">
    <property type="entry name" value="SOLUTE CARRIER FAMILY 49 MEMBER 4"/>
    <property type="match status" value="1"/>
</dbReference>
<feature type="transmembrane region" description="Helical" evidence="5">
    <location>
        <begin position="73"/>
        <end position="94"/>
    </location>
</feature>
<feature type="transmembrane region" description="Helical" evidence="5">
    <location>
        <begin position="211"/>
        <end position="230"/>
    </location>
</feature>
<dbReference type="Gene3D" id="1.20.1250.20">
    <property type="entry name" value="MFS general substrate transporter like domains"/>
    <property type="match status" value="1"/>
</dbReference>
<comment type="caution">
    <text evidence="6">The sequence shown here is derived from an EMBL/GenBank/DDBJ whole genome shotgun (WGS) entry which is preliminary data.</text>
</comment>
<dbReference type="SUPFAM" id="SSF103473">
    <property type="entry name" value="MFS general substrate transporter"/>
    <property type="match status" value="1"/>
</dbReference>
<keyword evidence="2 5" id="KW-0812">Transmembrane</keyword>
<dbReference type="InterPro" id="IPR011701">
    <property type="entry name" value="MFS"/>
</dbReference>
<dbReference type="InterPro" id="IPR049680">
    <property type="entry name" value="FLVCR1-2_SLC49-like"/>
</dbReference>
<feature type="transmembrane region" description="Helical" evidence="5">
    <location>
        <begin position="33"/>
        <end position="53"/>
    </location>
</feature>
<protein>
    <submittedName>
        <fullName evidence="6">Uncharacterized protein</fullName>
    </submittedName>
</protein>
<reference evidence="6 7" key="1">
    <citation type="journal article" date="2024" name="BMC Genomics">
        <title>Genome assembly of redclaw crayfish (Cherax quadricarinatus) provides insights into its immune adaptation and hypoxia tolerance.</title>
        <authorList>
            <person name="Liu Z."/>
            <person name="Zheng J."/>
            <person name="Li H."/>
            <person name="Fang K."/>
            <person name="Wang S."/>
            <person name="He J."/>
            <person name="Zhou D."/>
            <person name="Weng S."/>
            <person name="Chi M."/>
            <person name="Gu Z."/>
            <person name="He J."/>
            <person name="Li F."/>
            <person name="Wang M."/>
        </authorList>
    </citation>
    <scope>NUCLEOTIDE SEQUENCE [LARGE SCALE GENOMIC DNA]</scope>
    <source>
        <strain evidence="6">ZL_2023a</strain>
    </source>
</reference>
<dbReference type="GO" id="GO:0022857">
    <property type="term" value="F:transmembrane transporter activity"/>
    <property type="evidence" value="ECO:0007669"/>
    <property type="project" value="InterPro"/>
</dbReference>
<dbReference type="AlphaFoldDB" id="A0AAW0WML2"/>
<evidence type="ECO:0000256" key="5">
    <source>
        <dbReference type="SAM" id="Phobius"/>
    </source>
</evidence>
<feature type="transmembrane region" description="Helical" evidence="5">
    <location>
        <begin position="101"/>
        <end position="120"/>
    </location>
</feature>
<evidence type="ECO:0000313" key="7">
    <source>
        <dbReference type="Proteomes" id="UP001445076"/>
    </source>
</evidence>
<evidence type="ECO:0000256" key="3">
    <source>
        <dbReference type="ARBA" id="ARBA00022989"/>
    </source>
</evidence>